<feature type="transmembrane region" description="Helical" evidence="6">
    <location>
        <begin position="237"/>
        <end position="255"/>
    </location>
</feature>
<feature type="transmembrane region" description="Helical" evidence="6">
    <location>
        <begin position="351"/>
        <end position="373"/>
    </location>
</feature>
<dbReference type="Pfam" id="PF01490">
    <property type="entry name" value="Aa_trans"/>
    <property type="match status" value="1"/>
</dbReference>
<accession>A0ABR3Q2C0</accession>
<feature type="domain" description="Amino acid transporter transmembrane" evidence="7">
    <location>
        <begin position="45"/>
        <end position="440"/>
    </location>
</feature>
<comment type="caution">
    <text evidence="8">The sequence shown here is derived from an EMBL/GenBank/DDBJ whole genome shotgun (WGS) entry which is preliminary data.</text>
</comment>
<dbReference type="Proteomes" id="UP001565368">
    <property type="component" value="Unassembled WGS sequence"/>
</dbReference>
<keyword evidence="5 6" id="KW-0472">Membrane</keyword>
<sequence length="465" mass="50057">MSKDIEYGSADGKVDYAIAVKEMDPVDVDAVFGYQGEGHVNYTSMGWIKAAVILLKTQIALGVLAMPTALQSVGAVPGALVIFGIALLTSWAGYVVGTFKRNHPEVYSMAEVGGVLAGKIGQEVFTGIYAAFMISLTGVALLPITIAFNALSDHATCTLVWMVLAAVVACALASIQTLNKVSLIGSVGVACILVAIFTLLIAVGVQERPATAPPAPEPWFKDMVAFKKASFWDGVNAMSTAVAGLCGTPAFFSVISEMKNPKDYNKSLAVCQSIVVSTYVTVAVVVYYFCGQYLASPALGSAGPLLKKVCYGIALPGLFATSILYCHIAAKLVFVRLMRKSEHLTAHTKTHWIVWLGTTSGCMLLGFILANSIPFFGNLIVLVCALFGTLMCMQFTGWMWLYDNWHRRKESPDWKFWTVAIFNWLLIVFGTFLMISGVVSSCLGIRDSFRAGTISRPFSCADNSK</sequence>
<feature type="transmembrane region" description="Helical" evidence="6">
    <location>
        <begin position="309"/>
        <end position="330"/>
    </location>
</feature>
<keyword evidence="4 6" id="KW-1133">Transmembrane helix</keyword>
<feature type="transmembrane region" description="Helical" evidence="6">
    <location>
        <begin position="128"/>
        <end position="152"/>
    </location>
</feature>
<keyword evidence="3 6" id="KW-0812">Transmembrane</keyword>
<evidence type="ECO:0000256" key="6">
    <source>
        <dbReference type="SAM" id="Phobius"/>
    </source>
</evidence>
<organism evidence="8 9">
    <name type="scientific">Vanrija albida</name>
    <dbReference type="NCBI Taxonomy" id="181172"/>
    <lineage>
        <taxon>Eukaryota</taxon>
        <taxon>Fungi</taxon>
        <taxon>Dikarya</taxon>
        <taxon>Basidiomycota</taxon>
        <taxon>Agaricomycotina</taxon>
        <taxon>Tremellomycetes</taxon>
        <taxon>Trichosporonales</taxon>
        <taxon>Trichosporonaceae</taxon>
        <taxon>Vanrija</taxon>
    </lineage>
</organism>
<evidence type="ECO:0000313" key="8">
    <source>
        <dbReference type="EMBL" id="KAL1408592.1"/>
    </source>
</evidence>
<feature type="transmembrane region" description="Helical" evidence="6">
    <location>
        <begin position="158"/>
        <end position="175"/>
    </location>
</feature>
<keyword evidence="9" id="KW-1185">Reference proteome</keyword>
<dbReference type="PANTHER" id="PTHR22950:SF479">
    <property type="entry name" value="AMINO ACID TRANSPORTER (EUROFUNG)-RELATED"/>
    <property type="match status" value="1"/>
</dbReference>
<comment type="similarity">
    <text evidence="2">Belongs to the amino acid/polyamine transporter 2 family.</text>
</comment>
<evidence type="ECO:0000256" key="4">
    <source>
        <dbReference type="ARBA" id="ARBA00022989"/>
    </source>
</evidence>
<evidence type="ECO:0000256" key="3">
    <source>
        <dbReference type="ARBA" id="ARBA00022692"/>
    </source>
</evidence>
<evidence type="ECO:0000256" key="1">
    <source>
        <dbReference type="ARBA" id="ARBA00004141"/>
    </source>
</evidence>
<feature type="transmembrane region" description="Helical" evidence="6">
    <location>
        <begin position="379"/>
        <end position="402"/>
    </location>
</feature>
<dbReference type="GeneID" id="95986448"/>
<feature type="transmembrane region" description="Helical" evidence="6">
    <location>
        <begin position="50"/>
        <end position="70"/>
    </location>
</feature>
<feature type="transmembrane region" description="Helical" evidence="6">
    <location>
        <begin position="267"/>
        <end position="289"/>
    </location>
</feature>
<gene>
    <name evidence="8" type="ORF">Q8F55_005405</name>
</gene>
<dbReference type="EMBL" id="JBBXJM010000004">
    <property type="protein sequence ID" value="KAL1408592.1"/>
    <property type="molecule type" value="Genomic_DNA"/>
</dbReference>
<evidence type="ECO:0000256" key="5">
    <source>
        <dbReference type="ARBA" id="ARBA00023136"/>
    </source>
</evidence>
<comment type="subcellular location">
    <subcellularLocation>
        <location evidence="1">Membrane</location>
        <topology evidence="1">Multi-pass membrane protein</topology>
    </subcellularLocation>
</comment>
<dbReference type="RefSeq" id="XP_069208536.1">
    <property type="nucleotide sequence ID" value="XM_069353894.1"/>
</dbReference>
<evidence type="ECO:0000313" key="9">
    <source>
        <dbReference type="Proteomes" id="UP001565368"/>
    </source>
</evidence>
<name>A0ABR3Q2C0_9TREE</name>
<feature type="transmembrane region" description="Helical" evidence="6">
    <location>
        <begin position="414"/>
        <end position="439"/>
    </location>
</feature>
<dbReference type="PANTHER" id="PTHR22950">
    <property type="entry name" value="AMINO ACID TRANSPORTER"/>
    <property type="match status" value="1"/>
</dbReference>
<feature type="transmembrane region" description="Helical" evidence="6">
    <location>
        <begin position="182"/>
        <end position="205"/>
    </location>
</feature>
<dbReference type="InterPro" id="IPR013057">
    <property type="entry name" value="AA_transpt_TM"/>
</dbReference>
<feature type="transmembrane region" description="Helical" evidence="6">
    <location>
        <begin position="76"/>
        <end position="99"/>
    </location>
</feature>
<reference evidence="8 9" key="1">
    <citation type="submission" date="2023-08" db="EMBL/GenBank/DDBJ databases">
        <title>Annotated Genome Sequence of Vanrija albida AlHP1.</title>
        <authorList>
            <person name="Herzog R."/>
        </authorList>
    </citation>
    <scope>NUCLEOTIDE SEQUENCE [LARGE SCALE GENOMIC DNA]</scope>
    <source>
        <strain evidence="8 9">AlHP1</strain>
    </source>
</reference>
<evidence type="ECO:0000259" key="7">
    <source>
        <dbReference type="Pfam" id="PF01490"/>
    </source>
</evidence>
<evidence type="ECO:0000256" key="2">
    <source>
        <dbReference type="ARBA" id="ARBA00008066"/>
    </source>
</evidence>
<proteinExistence type="inferred from homology"/>
<protein>
    <recommendedName>
        <fullName evidence="7">Amino acid transporter transmembrane domain-containing protein</fullName>
    </recommendedName>
</protein>